<sequence>MQSLENHNYNVECYVKYEDRQLRLKEQAAVVRECVINHQRAIQLLNGAISTGPKLERSRINVSDRSAIVADASDIKSARFADSADVNVLFYSVGIFPISICIRFALK</sequence>
<gene>
    <name evidence="3" type="primary">LOC112456999</name>
</gene>
<protein>
    <submittedName>
        <fullName evidence="3">Uncharacterized protein LOC112456999 isoform X1</fullName>
    </submittedName>
</protein>
<evidence type="ECO:0000313" key="2">
    <source>
        <dbReference type="Proteomes" id="UP000504618"/>
    </source>
</evidence>
<keyword evidence="1" id="KW-1133">Transmembrane helix</keyword>
<keyword evidence="1" id="KW-0472">Membrane</keyword>
<evidence type="ECO:0000256" key="1">
    <source>
        <dbReference type="SAM" id="Phobius"/>
    </source>
</evidence>
<dbReference type="AlphaFoldDB" id="A0A6J1Q0G1"/>
<keyword evidence="1" id="KW-0812">Transmembrane</keyword>
<proteinExistence type="predicted"/>
<reference evidence="3" key="1">
    <citation type="submission" date="2025-08" db="UniProtKB">
        <authorList>
            <consortium name="RefSeq"/>
        </authorList>
    </citation>
    <scope>IDENTIFICATION</scope>
    <source>
        <tissue evidence="3">Whole body</tissue>
    </source>
</reference>
<organism evidence="2 3">
    <name type="scientific">Temnothorax curvispinosus</name>
    <dbReference type="NCBI Taxonomy" id="300111"/>
    <lineage>
        <taxon>Eukaryota</taxon>
        <taxon>Metazoa</taxon>
        <taxon>Ecdysozoa</taxon>
        <taxon>Arthropoda</taxon>
        <taxon>Hexapoda</taxon>
        <taxon>Insecta</taxon>
        <taxon>Pterygota</taxon>
        <taxon>Neoptera</taxon>
        <taxon>Endopterygota</taxon>
        <taxon>Hymenoptera</taxon>
        <taxon>Apocrita</taxon>
        <taxon>Aculeata</taxon>
        <taxon>Formicoidea</taxon>
        <taxon>Formicidae</taxon>
        <taxon>Myrmicinae</taxon>
        <taxon>Temnothorax</taxon>
    </lineage>
</organism>
<dbReference type="GeneID" id="112456999"/>
<keyword evidence="2" id="KW-1185">Reference proteome</keyword>
<feature type="transmembrane region" description="Helical" evidence="1">
    <location>
        <begin position="88"/>
        <end position="106"/>
    </location>
</feature>
<accession>A0A6J1Q0G1</accession>
<name>A0A6J1Q0G1_9HYME</name>
<dbReference type="Proteomes" id="UP000504618">
    <property type="component" value="Unplaced"/>
</dbReference>
<dbReference type="RefSeq" id="XP_024875609.1">
    <property type="nucleotide sequence ID" value="XM_025019841.1"/>
</dbReference>
<evidence type="ECO:0000313" key="3">
    <source>
        <dbReference type="RefSeq" id="XP_024875609.1"/>
    </source>
</evidence>